<organism evidence="5 6">
    <name type="scientific">Desulfocapsa sulfexigens (strain DSM 10523 / SB164P1)</name>
    <dbReference type="NCBI Taxonomy" id="1167006"/>
    <lineage>
        <taxon>Bacteria</taxon>
        <taxon>Pseudomonadati</taxon>
        <taxon>Thermodesulfobacteriota</taxon>
        <taxon>Desulfobulbia</taxon>
        <taxon>Desulfobulbales</taxon>
        <taxon>Desulfocapsaceae</taxon>
        <taxon>Desulfocapsa</taxon>
    </lineage>
</organism>
<keyword evidence="1" id="KW-1133">Transmembrane helix</keyword>
<dbReference type="OrthoDB" id="9777298at2"/>
<dbReference type="InterPro" id="IPR003660">
    <property type="entry name" value="HAMP_dom"/>
</dbReference>
<dbReference type="NCBIfam" id="TIGR00254">
    <property type="entry name" value="GGDEF"/>
    <property type="match status" value="1"/>
</dbReference>
<dbReference type="Pfam" id="PF16448">
    <property type="entry name" value="LapD_MoxY_N"/>
    <property type="match status" value="1"/>
</dbReference>
<dbReference type="SUPFAM" id="SSF141868">
    <property type="entry name" value="EAL domain-like"/>
    <property type="match status" value="1"/>
</dbReference>
<dbReference type="InterPro" id="IPR050706">
    <property type="entry name" value="Cyclic-di-GMP_PDE-like"/>
</dbReference>
<dbReference type="InterPro" id="IPR043128">
    <property type="entry name" value="Rev_trsase/Diguanyl_cyclase"/>
</dbReference>
<dbReference type="GO" id="GO:0016020">
    <property type="term" value="C:membrane"/>
    <property type="evidence" value="ECO:0007669"/>
    <property type="project" value="InterPro"/>
</dbReference>
<dbReference type="InterPro" id="IPR035919">
    <property type="entry name" value="EAL_sf"/>
</dbReference>
<dbReference type="InterPro" id="IPR042461">
    <property type="entry name" value="LapD_MoxY_peri_C"/>
</dbReference>
<dbReference type="SUPFAM" id="SSF55073">
    <property type="entry name" value="Nucleotide cyclase"/>
    <property type="match status" value="1"/>
</dbReference>
<dbReference type="GO" id="GO:0007165">
    <property type="term" value="P:signal transduction"/>
    <property type="evidence" value="ECO:0007669"/>
    <property type="project" value="InterPro"/>
</dbReference>
<keyword evidence="1" id="KW-0812">Transmembrane</keyword>
<dbReference type="PATRIC" id="fig|1167006.5.peg.1919"/>
<dbReference type="PROSITE" id="PS50887">
    <property type="entry name" value="GGDEF"/>
    <property type="match status" value="1"/>
</dbReference>
<dbReference type="RefSeq" id="WP_015403987.1">
    <property type="nucleotide sequence ID" value="NC_020304.1"/>
</dbReference>
<evidence type="ECO:0000313" key="5">
    <source>
        <dbReference type="EMBL" id="AGF78296.1"/>
    </source>
</evidence>
<dbReference type="CDD" id="cd01948">
    <property type="entry name" value="EAL"/>
    <property type="match status" value="1"/>
</dbReference>
<dbReference type="SMART" id="SM00267">
    <property type="entry name" value="GGDEF"/>
    <property type="match status" value="1"/>
</dbReference>
<feature type="domain" description="EAL" evidence="2">
    <location>
        <begin position="411"/>
        <end position="652"/>
    </location>
</feature>
<dbReference type="GO" id="GO:0071111">
    <property type="term" value="F:cyclic-guanylate-specific phosphodiesterase activity"/>
    <property type="evidence" value="ECO:0007669"/>
    <property type="project" value="InterPro"/>
</dbReference>
<dbReference type="Gene3D" id="3.20.20.450">
    <property type="entry name" value="EAL domain"/>
    <property type="match status" value="1"/>
</dbReference>
<feature type="domain" description="GGDEF" evidence="4">
    <location>
        <begin position="267"/>
        <end position="400"/>
    </location>
</feature>
<dbReference type="KEGG" id="dsf:UWK_01738"/>
<dbReference type="Pfam" id="PF00563">
    <property type="entry name" value="EAL"/>
    <property type="match status" value="1"/>
</dbReference>
<dbReference type="eggNOG" id="COG2199">
    <property type="taxonomic scope" value="Bacteria"/>
</dbReference>
<dbReference type="PANTHER" id="PTHR33121:SF79">
    <property type="entry name" value="CYCLIC DI-GMP PHOSPHODIESTERASE PDED-RELATED"/>
    <property type="match status" value="1"/>
</dbReference>
<protein>
    <submittedName>
        <fullName evidence="5">Diguanylate cyclase (GGDEF) domain-containing protein</fullName>
    </submittedName>
</protein>
<dbReference type="InterPro" id="IPR000160">
    <property type="entry name" value="GGDEF_dom"/>
</dbReference>
<keyword evidence="1" id="KW-0472">Membrane</keyword>
<gene>
    <name evidence="5" type="ordered locus">UWK_01738</name>
</gene>
<dbReference type="HOGENOM" id="CLU_000445_109_1_7"/>
<reference evidence="6" key="1">
    <citation type="journal article" date="2013" name="Stand. Genomic Sci.">
        <title>Complete genome sequence of Desulfocapsa sulfexigens, a marine deltaproteobacterium specialized in disproportionating inorganic sulfur compounds.</title>
        <authorList>
            <person name="Finster K.W."/>
            <person name="Kjeldsen K.U."/>
            <person name="Kube M."/>
            <person name="Reinhardt R."/>
            <person name="Mussmann M."/>
            <person name="Amann R."/>
            <person name="Schreiber L."/>
        </authorList>
    </citation>
    <scope>NUCLEOTIDE SEQUENCE [LARGE SCALE GENOMIC DNA]</scope>
    <source>
        <strain evidence="6">DSM 10523 / SB164P1</strain>
    </source>
</reference>
<dbReference type="Gene3D" id="6.10.340.10">
    <property type="match status" value="1"/>
</dbReference>
<dbReference type="InterPro" id="IPR001633">
    <property type="entry name" value="EAL_dom"/>
</dbReference>
<dbReference type="PROSITE" id="PS50885">
    <property type="entry name" value="HAMP"/>
    <property type="match status" value="1"/>
</dbReference>
<dbReference type="Gene3D" id="6.20.270.20">
    <property type="entry name" value="LapD/MoxY periplasmic domain"/>
    <property type="match status" value="1"/>
</dbReference>
<name>M1PPE3_DESSD</name>
<feature type="domain" description="HAMP" evidence="3">
    <location>
        <begin position="172"/>
        <end position="224"/>
    </location>
</feature>
<dbReference type="Gene3D" id="3.30.110.200">
    <property type="match status" value="1"/>
</dbReference>
<feature type="transmembrane region" description="Helical" evidence="1">
    <location>
        <begin position="7"/>
        <end position="25"/>
    </location>
</feature>
<evidence type="ECO:0000259" key="3">
    <source>
        <dbReference type="PROSITE" id="PS50885"/>
    </source>
</evidence>
<dbReference type="InterPro" id="IPR029787">
    <property type="entry name" value="Nucleotide_cyclase"/>
</dbReference>
<sequence length="652" mass="72742">MTLYRQLLIFTLVLFFVLFTCTWIIKLQGTRSFLEDQLESHAQDTATSLGLSITPYIAENDMATIETMINVVFDRGYYRTIRLTDLDDTVHIDRTLKVIINDVPAWFIRAVPLKTPGASTLLTAGWTQRGSLYVESHPGYAYKTLWEAICNMTKIFGVTGVIVIVLGALGLRALLKPLRRVEQQAEALCKKQYTFQEKLPRTRELRRVVVAMNSMTAKVKKMFDEQARVANRLRKNAYSDALTGLGNRRYLQGQVAARMDKSDTASIKGAFLLVQVHNLLELNQEKGYLRGNQLLQKVANCIREATRGLKNSALAHISGGSFAVFLPDVTEEDARHVAAAITRGFASLAIEDVGSSENVGHVGGVIYEQVTSLKELLSEADQILRAAQNQGPNTWIVELLSAEPAITPRGEHEWKLLLNQILDNKDITLFSQSVVMSSNLKQLMHREILARIPLPTGQMLNAGIFIPLAERLRCISSIDKIVIEKAMLVDSGKLHSNELAVNISPSSLKDVSFTAWLLSSLKQMPPGAPRIIFEFAEFNATQELNILQDFAKEVKALGHFVGLDHFGQSFANFGYLKSLQPRYVKIDRAFIDELKEDSNNHFFIGALTGVAHSLDILVIAEGVEEEAQYQALCDLNIDGIQGYYLDNPTELN</sequence>
<dbReference type="PROSITE" id="PS50883">
    <property type="entry name" value="EAL"/>
    <property type="match status" value="1"/>
</dbReference>
<dbReference type="AlphaFoldDB" id="M1PPE3"/>
<keyword evidence="6" id="KW-1185">Reference proteome</keyword>
<dbReference type="eggNOG" id="COG2200">
    <property type="taxonomic scope" value="Bacteria"/>
</dbReference>
<evidence type="ECO:0000313" key="6">
    <source>
        <dbReference type="Proteomes" id="UP000011721"/>
    </source>
</evidence>
<dbReference type="Gene3D" id="3.30.70.270">
    <property type="match status" value="1"/>
</dbReference>
<dbReference type="CDD" id="cd01949">
    <property type="entry name" value="GGDEF"/>
    <property type="match status" value="1"/>
</dbReference>
<evidence type="ECO:0000256" key="1">
    <source>
        <dbReference type="SAM" id="Phobius"/>
    </source>
</evidence>
<dbReference type="SMART" id="SM00052">
    <property type="entry name" value="EAL"/>
    <property type="match status" value="1"/>
</dbReference>
<dbReference type="PANTHER" id="PTHR33121">
    <property type="entry name" value="CYCLIC DI-GMP PHOSPHODIESTERASE PDEF"/>
    <property type="match status" value="1"/>
</dbReference>
<dbReference type="EMBL" id="CP003985">
    <property type="protein sequence ID" value="AGF78296.1"/>
    <property type="molecule type" value="Genomic_DNA"/>
</dbReference>
<accession>M1PPE3</accession>
<dbReference type="Proteomes" id="UP000011721">
    <property type="component" value="Chromosome"/>
</dbReference>
<proteinExistence type="predicted"/>
<dbReference type="InterPro" id="IPR032244">
    <property type="entry name" value="LapD_MoxY_N"/>
</dbReference>
<evidence type="ECO:0000259" key="2">
    <source>
        <dbReference type="PROSITE" id="PS50883"/>
    </source>
</evidence>
<evidence type="ECO:0000259" key="4">
    <source>
        <dbReference type="PROSITE" id="PS50887"/>
    </source>
</evidence>
<dbReference type="Pfam" id="PF00990">
    <property type="entry name" value="GGDEF"/>
    <property type="match status" value="1"/>
</dbReference>
<dbReference type="STRING" id="1167006.UWK_01738"/>